<keyword evidence="2 3" id="KW-0040">ANK repeat</keyword>
<reference evidence="5 6" key="1">
    <citation type="journal article" date="2013" name="Genome Announc.">
        <title>Draft Genome Sequence of Sphingobium lactosutens Strain DS20T, Isolated from a Hexachlorocyclohexane Dumpsite.</title>
        <authorList>
            <person name="Kumar R."/>
            <person name="Dwivedi V."/>
            <person name="Negi V."/>
            <person name="Khurana J.P."/>
            <person name="Lal R."/>
        </authorList>
    </citation>
    <scope>NUCLEOTIDE SEQUENCE [LARGE SCALE GENOMIC DNA]</scope>
    <source>
        <strain evidence="5 6">DS20</strain>
    </source>
</reference>
<dbReference type="OrthoDB" id="671583at2"/>
<dbReference type="Pfam" id="PF12796">
    <property type="entry name" value="Ank_2"/>
    <property type="match status" value="2"/>
</dbReference>
<evidence type="ECO:0000313" key="5">
    <source>
        <dbReference type="EMBL" id="EQB10802.1"/>
    </source>
</evidence>
<accession>T0HCW0</accession>
<organism evidence="5 6">
    <name type="scientific">Sphingobium lactosutens DS20</name>
    <dbReference type="NCBI Taxonomy" id="1331060"/>
    <lineage>
        <taxon>Bacteria</taxon>
        <taxon>Pseudomonadati</taxon>
        <taxon>Pseudomonadota</taxon>
        <taxon>Alphaproteobacteria</taxon>
        <taxon>Sphingomonadales</taxon>
        <taxon>Sphingomonadaceae</taxon>
        <taxon>Sphingobium</taxon>
    </lineage>
</organism>
<feature type="chain" id="PRO_5004576335" evidence="4">
    <location>
        <begin position="19"/>
        <end position="187"/>
    </location>
</feature>
<dbReference type="PATRIC" id="fig|1331060.3.peg.4966"/>
<evidence type="ECO:0000256" key="3">
    <source>
        <dbReference type="PROSITE-ProRule" id="PRU00023"/>
    </source>
</evidence>
<dbReference type="Proteomes" id="UP000015531">
    <property type="component" value="Unassembled WGS sequence"/>
</dbReference>
<dbReference type="Gene3D" id="1.25.40.20">
    <property type="entry name" value="Ankyrin repeat-containing domain"/>
    <property type="match status" value="1"/>
</dbReference>
<dbReference type="PROSITE" id="PS50088">
    <property type="entry name" value="ANK_REPEAT"/>
    <property type="match status" value="2"/>
</dbReference>
<evidence type="ECO:0000256" key="2">
    <source>
        <dbReference type="ARBA" id="ARBA00023043"/>
    </source>
</evidence>
<keyword evidence="1" id="KW-0677">Repeat</keyword>
<dbReference type="PANTHER" id="PTHR24166">
    <property type="entry name" value="ROLLING PEBBLES, ISOFORM B"/>
    <property type="match status" value="1"/>
</dbReference>
<protein>
    <submittedName>
        <fullName evidence="5">Uncharacterized protein</fullName>
    </submittedName>
</protein>
<keyword evidence="6" id="KW-1185">Reference proteome</keyword>
<dbReference type="EMBL" id="ATDP01000109">
    <property type="protein sequence ID" value="EQB10802.1"/>
    <property type="molecule type" value="Genomic_DNA"/>
</dbReference>
<dbReference type="AlphaFoldDB" id="T0HCW0"/>
<feature type="repeat" description="ANK" evidence="3">
    <location>
        <begin position="131"/>
        <end position="163"/>
    </location>
</feature>
<dbReference type="PANTHER" id="PTHR24166:SF52">
    <property type="entry name" value="ANKYRIN REPEAT DOMAIN-CONTAINING PROTEIN 65"/>
    <property type="match status" value="1"/>
</dbReference>
<name>T0HCW0_9SPHN</name>
<gene>
    <name evidence="5" type="ORF">RLDS_25540</name>
</gene>
<dbReference type="InterPro" id="IPR050889">
    <property type="entry name" value="Dendritic_Spine_Reg/Scaffold"/>
</dbReference>
<sequence>MLTLFVASLLAAATAAPASSPTPVELPSPARRQELLYEAARLGRADMIEPLAKAGVNLDGYDARGFTALILAAYNGHDETVDALIKAGADACRPDETRGNTAQMGVAFKGDDVLAARLLRTPCGVDVSNKAGQTALMMAAMFGREAQIDMLLAAGASPDLTDLEGRGAKSIAAMQGHTAIVNKLARR</sequence>
<dbReference type="SMART" id="SM00248">
    <property type="entry name" value="ANK"/>
    <property type="match status" value="3"/>
</dbReference>
<evidence type="ECO:0000256" key="4">
    <source>
        <dbReference type="SAM" id="SignalP"/>
    </source>
</evidence>
<feature type="repeat" description="ANK" evidence="3">
    <location>
        <begin position="64"/>
        <end position="96"/>
    </location>
</feature>
<proteinExistence type="predicted"/>
<dbReference type="InterPro" id="IPR036770">
    <property type="entry name" value="Ankyrin_rpt-contain_sf"/>
</dbReference>
<dbReference type="eggNOG" id="COG0666">
    <property type="taxonomic scope" value="Bacteria"/>
</dbReference>
<dbReference type="RefSeq" id="WP_021228545.1">
    <property type="nucleotide sequence ID" value="NZ_ATDP01000109.1"/>
</dbReference>
<evidence type="ECO:0000256" key="1">
    <source>
        <dbReference type="ARBA" id="ARBA00022737"/>
    </source>
</evidence>
<dbReference type="InterPro" id="IPR002110">
    <property type="entry name" value="Ankyrin_rpt"/>
</dbReference>
<comment type="caution">
    <text evidence="5">The sequence shown here is derived from an EMBL/GenBank/DDBJ whole genome shotgun (WGS) entry which is preliminary data.</text>
</comment>
<evidence type="ECO:0000313" key="6">
    <source>
        <dbReference type="Proteomes" id="UP000015531"/>
    </source>
</evidence>
<dbReference type="PROSITE" id="PS50297">
    <property type="entry name" value="ANK_REP_REGION"/>
    <property type="match status" value="2"/>
</dbReference>
<keyword evidence="4" id="KW-0732">Signal</keyword>
<feature type="signal peptide" evidence="4">
    <location>
        <begin position="1"/>
        <end position="18"/>
    </location>
</feature>
<dbReference type="SUPFAM" id="SSF48403">
    <property type="entry name" value="Ankyrin repeat"/>
    <property type="match status" value="1"/>
</dbReference>